<evidence type="ECO:0000256" key="10">
    <source>
        <dbReference type="HAMAP-Rule" id="MF_00019"/>
    </source>
</evidence>
<dbReference type="SUPFAM" id="SSF53659">
    <property type="entry name" value="Isocitrate/Isopropylmalate dehydrogenase-like"/>
    <property type="match status" value="1"/>
</dbReference>
<keyword evidence="3 10" id="KW-0444">Lipid biosynthesis</keyword>
<evidence type="ECO:0000256" key="3">
    <source>
        <dbReference type="ARBA" id="ARBA00022516"/>
    </source>
</evidence>
<dbReference type="KEGG" id="sbae:DSM104329_02237"/>
<keyword evidence="6 10" id="KW-0594">Phospholipid biosynthesis</keyword>
<dbReference type="RefSeq" id="WP_259315522.1">
    <property type="nucleotide sequence ID" value="NZ_CP087164.1"/>
</dbReference>
<evidence type="ECO:0000256" key="1">
    <source>
        <dbReference type="ARBA" id="ARBA00001232"/>
    </source>
</evidence>
<sequence length="345" mass="35224">MTATVAVDANGADLGPREVAEGALIAAREGVKVIVYGPADRIGEVGPGVTVVDSPVSIAKSPEPASAARSTPDASIVRAARAVAEGEADALVSAGSTGAALAAGLFNIKRARGIFRPALALPLPIPDHPVTLLDVGANADVRPDHLVQFAFMGAALVTLLHGIARPRVALLSNGEEATRGNELVLEAHGLLEQRAAGSFGMEFIGNVEGTHVVDGTADVIVADGFTGNITLKLIEGVSQTLLHVVRARATATSRGKIGGAMLRPALRGLRDELDPEGPGGAYLLGLRKLGVIPHGRFTRVGFANAIRAAARGVEEDVTGRTIAAMESAGALRRPPSDSTATVAAE</sequence>
<dbReference type="InterPro" id="IPR003664">
    <property type="entry name" value="FA_synthesis"/>
</dbReference>
<keyword evidence="5 10" id="KW-0443">Lipid metabolism</keyword>
<evidence type="ECO:0000256" key="2">
    <source>
        <dbReference type="ARBA" id="ARBA00022490"/>
    </source>
</evidence>
<comment type="similarity">
    <text evidence="10">Belongs to the PlsX family.</text>
</comment>
<keyword evidence="4 10" id="KW-0808">Transferase</keyword>
<dbReference type="InterPro" id="IPR012281">
    <property type="entry name" value="Phospholipid_synth_PlsX-like"/>
</dbReference>
<proteinExistence type="inferred from homology"/>
<dbReference type="AlphaFoldDB" id="A0A9E6XWU8"/>
<protein>
    <recommendedName>
        <fullName evidence="8 10">Phosphate acyltransferase</fullName>
        <ecNumber evidence="8 10">2.3.1.274</ecNumber>
    </recommendedName>
    <alternativeName>
        <fullName evidence="10">Acyl-ACP phosphotransacylase</fullName>
    </alternativeName>
    <alternativeName>
        <fullName evidence="10">Acyl-[acyl-carrier-protein]--phosphate acyltransferase</fullName>
    </alternativeName>
    <alternativeName>
        <fullName evidence="10">Phosphate-acyl-ACP acyltransferase</fullName>
    </alternativeName>
</protein>
<evidence type="ECO:0000313" key="12">
    <source>
        <dbReference type="Proteomes" id="UP001162834"/>
    </source>
</evidence>
<accession>A0A9E6XWU8</accession>
<evidence type="ECO:0000256" key="8">
    <source>
        <dbReference type="ARBA" id="ARBA00024069"/>
    </source>
</evidence>
<dbReference type="NCBIfam" id="TIGR00182">
    <property type="entry name" value="plsX"/>
    <property type="match status" value="1"/>
</dbReference>
<comment type="function">
    <text evidence="10">Catalyzes the reversible formation of acyl-phosphate (acyl-PO(4)) from acyl-[acyl-carrier-protein] (acyl-ACP). This enzyme utilizes acyl-ACP as fatty acyl donor, but not acyl-CoA.</text>
</comment>
<dbReference type="GO" id="GO:0006633">
    <property type="term" value="P:fatty acid biosynthetic process"/>
    <property type="evidence" value="ECO:0007669"/>
    <property type="project" value="UniProtKB-UniRule"/>
</dbReference>
<dbReference type="PIRSF" id="PIRSF002465">
    <property type="entry name" value="Phsphlp_syn_PlsX"/>
    <property type="match status" value="1"/>
</dbReference>
<evidence type="ECO:0000256" key="6">
    <source>
        <dbReference type="ARBA" id="ARBA00023209"/>
    </source>
</evidence>
<reference evidence="11" key="1">
    <citation type="journal article" date="2022" name="Int. J. Syst. Evol. Microbiol.">
        <title>Pseudomonas aegrilactucae sp. nov. and Pseudomonas morbosilactucae sp. nov., pathogens causing bacterial rot of lettuce in Japan.</title>
        <authorList>
            <person name="Sawada H."/>
            <person name="Fujikawa T."/>
            <person name="Satou M."/>
        </authorList>
    </citation>
    <scope>NUCLEOTIDE SEQUENCE</scope>
    <source>
        <strain evidence="11">0166_1</strain>
    </source>
</reference>
<organism evidence="11 12">
    <name type="scientific">Capillimicrobium parvum</name>
    <dbReference type="NCBI Taxonomy" id="2884022"/>
    <lineage>
        <taxon>Bacteria</taxon>
        <taxon>Bacillati</taxon>
        <taxon>Actinomycetota</taxon>
        <taxon>Thermoleophilia</taxon>
        <taxon>Solirubrobacterales</taxon>
        <taxon>Capillimicrobiaceae</taxon>
        <taxon>Capillimicrobium</taxon>
    </lineage>
</organism>
<dbReference type="EMBL" id="CP087164">
    <property type="protein sequence ID" value="UGS35840.1"/>
    <property type="molecule type" value="Genomic_DNA"/>
</dbReference>
<comment type="subunit">
    <text evidence="9 10">Homodimer. Probably interacts with PlsY.</text>
</comment>
<keyword evidence="7 10" id="KW-1208">Phospholipid metabolism</keyword>
<comment type="pathway">
    <text evidence="10">Lipid metabolism; phospholipid metabolism.</text>
</comment>
<dbReference type="PANTHER" id="PTHR30100">
    <property type="entry name" value="FATTY ACID/PHOSPHOLIPID SYNTHESIS PROTEIN PLSX"/>
    <property type="match status" value="1"/>
</dbReference>
<evidence type="ECO:0000256" key="7">
    <source>
        <dbReference type="ARBA" id="ARBA00023264"/>
    </source>
</evidence>
<name>A0A9E6XWU8_9ACTN</name>
<dbReference type="GO" id="GO:0043811">
    <property type="term" value="F:phosphate:acyl-[acyl carrier protein] acyltransferase activity"/>
    <property type="evidence" value="ECO:0007669"/>
    <property type="project" value="UniProtKB-UniRule"/>
</dbReference>
<evidence type="ECO:0000313" key="11">
    <source>
        <dbReference type="EMBL" id="UGS35840.1"/>
    </source>
</evidence>
<keyword evidence="2 10" id="KW-0963">Cytoplasm</keyword>
<dbReference type="Proteomes" id="UP001162834">
    <property type="component" value="Chromosome"/>
</dbReference>
<dbReference type="Pfam" id="PF02504">
    <property type="entry name" value="FA_synthesis"/>
    <property type="match status" value="1"/>
</dbReference>
<evidence type="ECO:0000256" key="4">
    <source>
        <dbReference type="ARBA" id="ARBA00022679"/>
    </source>
</evidence>
<dbReference type="EC" id="2.3.1.274" evidence="8 10"/>
<dbReference type="HAMAP" id="MF_00019">
    <property type="entry name" value="PlsX"/>
    <property type="match status" value="1"/>
</dbReference>
<evidence type="ECO:0000256" key="5">
    <source>
        <dbReference type="ARBA" id="ARBA00023098"/>
    </source>
</evidence>
<keyword evidence="12" id="KW-1185">Reference proteome</keyword>
<dbReference type="PANTHER" id="PTHR30100:SF1">
    <property type="entry name" value="PHOSPHATE ACYLTRANSFERASE"/>
    <property type="match status" value="1"/>
</dbReference>
<comment type="subcellular location">
    <subcellularLocation>
        <location evidence="10">Cytoplasm</location>
    </subcellularLocation>
    <text evidence="10">Associated with the membrane possibly through PlsY.</text>
</comment>
<gene>
    <name evidence="10 11" type="primary">plsX</name>
    <name evidence="11" type="ORF">DSM104329_02237</name>
</gene>
<dbReference type="GO" id="GO:0008654">
    <property type="term" value="P:phospholipid biosynthetic process"/>
    <property type="evidence" value="ECO:0007669"/>
    <property type="project" value="UniProtKB-KW"/>
</dbReference>
<keyword evidence="11" id="KW-0012">Acyltransferase</keyword>
<comment type="catalytic activity">
    <reaction evidence="1 10">
        <text>a fatty acyl-[ACP] + phosphate = an acyl phosphate + holo-[ACP]</text>
        <dbReference type="Rhea" id="RHEA:42292"/>
        <dbReference type="Rhea" id="RHEA-COMP:9685"/>
        <dbReference type="Rhea" id="RHEA-COMP:14125"/>
        <dbReference type="ChEBI" id="CHEBI:43474"/>
        <dbReference type="ChEBI" id="CHEBI:59918"/>
        <dbReference type="ChEBI" id="CHEBI:64479"/>
        <dbReference type="ChEBI" id="CHEBI:138651"/>
        <dbReference type="EC" id="2.3.1.274"/>
    </reaction>
</comment>
<dbReference type="GO" id="GO:0005737">
    <property type="term" value="C:cytoplasm"/>
    <property type="evidence" value="ECO:0007669"/>
    <property type="project" value="UniProtKB-SubCell"/>
</dbReference>
<dbReference type="Gene3D" id="3.40.718.10">
    <property type="entry name" value="Isopropylmalate Dehydrogenase"/>
    <property type="match status" value="1"/>
</dbReference>
<evidence type="ECO:0000256" key="9">
    <source>
        <dbReference type="ARBA" id="ARBA00046608"/>
    </source>
</evidence>